<dbReference type="InterPro" id="IPR050661">
    <property type="entry name" value="BglG_antiterminators"/>
</dbReference>
<evidence type="ECO:0000313" key="4">
    <source>
        <dbReference type="Proteomes" id="UP000640335"/>
    </source>
</evidence>
<reference evidence="3 4" key="1">
    <citation type="submission" date="2020-08" db="EMBL/GenBank/DDBJ databases">
        <title>A Genomic Blueprint of the Chicken Gut Microbiome.</title>
        <authorList>
            <person name="Gilroy R."/>
            <person name="Ravi A."/>
            <person name="Getino M."/>
            <person name="Pursley I."/>
            <person name="Horton D.L."/>
            <person name="Alikhan N.-F."/>
            <person name="Baker D."/>
            <person name="Gharbi K."/>
            <person name="Hall N."/>
            <person name="Watson M."/>
            <person name="Adriaenssens E.M."/>
            <person name="Foster-Nyarko E."/>
            <person name="Jarju S."/>
            <person name="Secka A."/>
            <person name="Antonio M."/>
            <person name="Oren A."/>
            <person name="Chaudhuri R."/>
            <person name="La Ragione R.M."/>
            <person name="Hildebrand F."/>
            <person name="Pallen M.J."/>
        </authorList>
    </citation>
    <scope>NUCLEOTIDE SEQUENCE [LARGE SCALE GENOMIC DNA]</scope>
    <source>
        <strain evidence="3 4">Sa3CUN1</strain>
    </source>
</reference>
<name>A0ABR8Q2K5_9CLOT</name>
<dbReference type="Pfam" id="PF00874">
    <property type="entry name" value="PRD"/>
    <property type="match status" value="2"/>
</dbReference>
<dbReference type="SMART" id="SM01061">
    <property type="entry name" value="CAT_RBD"/>
    <property type="match status" value="1"/>
</dbReference>
<gene>
    <name evidence="3" type="ORF">H9660_05785</name>
</gene>
<evidence type="ECO:0000256" key="1">
    <source>
        <dbReference type="ARBA" id="ARBA00022737"/>
    </source>
</evidence>
<keyword evidence="4" id="KW-1185">Reference proteome</keyword>
<sequence>MLIIKKALNSSVLLVEDDKKQEFIILGKGIGYGRKAGEKIDDSDENQIFMPVENPTAKRLIEMINSIPAKYFELTQEIINYATEKLETTFTDNIYLLLTDHLSFAVERYNNGIMVFNRVYWEIKNFYPKEFSVGVYALELLNKKFNVNLPEEEAANIAFHLVNAQNGKSYQHDAMRAAKLISAVVNLVKYSTNQDFDKESFHYSRFISHMQFFAERFFAEKLIDSSDDFLYEQMKHKHASSVKYAEKVAQYIYKTYNKKLPKEEIAYLAVHIQRLISID</sequence>
<dbReference type="Gene3D" id="2.30.24.10">
    <property type="entry name" value="CAT RNA-binding domain"/>
    <property type="match status" value="1"/>
</dbReference>
<dbReference type="EMBL" id="JACSQZ010000014">
    <property type="protein sequence ID" value="MBD7914651.1"/>
    <property type="molecule type" value="Genomic_DNA"/>
</dbReference>
<feature type="domain" description="PRD" evidence="2">
    <location>
        <begin position="66"/>
        <end position="171"/>
    </location>
</feature>
<dbReference type="SUPFAM" id="SSF50151">
    <property type="entry name" value="SacY-like RNA-binding domain"/>
    <property type="match status" value="1"/>
</dbReference>
<accession>A0ABR8Q2K5</accession>
<dbReference type="PANTHER" id="PTHR30185">
    <property type="entry name" value="CRYPTIC BETA-GLUCOSIDE BGL OPERON ANTITERMINATOR"/>
    <property type="match status" value="1"/>
</dbReference>
<protein>
    <submittedName>
        <fullName evidence="3">PRD domain-containing protein</fullName>
    </submittedName>
</protein>
<proteinExistence type="predicted"/>
<dbReference type="Gene3D" id="1.10.1790.10">
    <property type="entry name" value="PRD domain"/>
    <property type="match status" value="2"/>
</dbReference>
<dbReference type="InterPro" id="IPR036650">
    <property type="entry name" value="CAT_RNA-bd_dom_sf"/>
</dbReference>
<dbReference type="PANTHER" id="PTHR30185:SF15">
    <property type="entry name" value="CRYPTIC BETA-GLUCOSIDE BGL OPERON ANTITERMINATOR"/>
    <property type="match status" value="1"/>
</dbReference>
<evidence type="ECO:0000313" key="3">
    <source>
        <dbReference type="EMBL" id="MBD7914651.1"/>
    </source>
</evidence>
<feature type="domain" description="PRD" evidence="2">
    <location>
        <begin position="172"/>
        <end position="279"/>
    </location>
</feature>
<organism evidence="3 4">
    <name type="scientific">Clostridium gallinarum</name>
    <dbReference type="NCBI Taxonomy" id="2762246"/>
    <lineage>
        <taxon>Bacteria</taxon>
        <taxon>Bacillati</taxon>
        <taxon>Bacillota</taxon>
        <taxon>Clostridia</taxon>
        <taxon>Eubacteriales</taxon>
        <taxon>Clostridiaceae</taxon>
        <taxon>Clostridium</taxon>
    </lineage>
</organism>
<comment type="caution">
    <text evidence="3">The sequence shown here is derived from an EMBL/GenBank/DDBJ whole genome shotgun (WGS) entry which is preliminary data.</text>
</comment>
<dbReference type="PROSITE" id="PS51372">
    <property type="entry name" value="PRD_2"/>
    <property type="match status" value="2"/>
</dbReference>
<dbReference type="InterPro" id="IPR036634">
    <property type="entry name" value="PRD_sf"/>
</dbReference>
<dbReference type="Proteomes" id="UP000640335">
    <property type="component" value="Unassembled WGS sequence"/>
</dbReference>
<dbReference type="InterPro" id="IPR004341">
    <property type="entry name" value="CAT_RNA-bd_dom"/>
</dbReference>
<keyword evidence="1" id="KW-0677">Repeat</keyword>
<evidence type="ECO:0000259" key="2">
    <source>
        <dbReference type="PROSITE" id="PS51372"/>
    </source>
</evidence>
<dbReference type="InterPro" id="IPR011608">
    <property type="entry name" value="PRD"/>
</dbReference>
<dbReference type="SUPFAM" id="SSF63520">
    <property type="entry name" value="PTS-regulatory domain, PRD"/>
    <property type="match status" value="2"/>
</dbReference>
<dbReference type="RefSeq" id="WP_191749415.1">
    <property type="nucleotide sequence ID" value="NZ_JACSQZ010000014.1"/>
</dbReference>
<dbReference type="Pfam" id="PF03123">
    <property type="entry name" value="CAT_RBD"/>
    <property type="match status" value="1"/>
</dbReference>